<dbReference type="AlphaFoldDB" id="A0A9D1DRC9"/>
<dbReference type="GO" id="GO:0008703">
    <property type="term" value="F:5-amino-6-(5-phosphoribosylamino)uracil reductase activity"/>
    <property type="evidence" value="ECO:0007669"/>
    <property type="project" value="InterPro"/>
</dbReference>
<dbReference type="PANTHER" id="PTHR38011">
    <property type="entry name" value="DIHYDROFOLATE REDUCTASE FAMILY PROTEIN (AFU_ORTHOLOGUE AFUA_8G06820)"/>
    <property type="match status" value="1"/>
</dbReference>
<evidence type="ECO:0000259" key="1">
    <source>
        <dbReference type="Pfam" id="PF01872"/>
    </source>
</evidence>
<dbReference type="InterPro" id="IPR002734">
    <property type="entry name" value="RibDG_C"/>
</dbReference>
<dbReference type="EMBL" id="DVHF01000095">
    <property type="protein sequence ID" value="HIR57659.1"/>
    <property type="molecule type" value="Genomic_DNA"/>
</dbReference>
<dbReference type="PANTHER" id="PTHR38011:SF11">
    <property type="entry name" value="2,5-DIAMINO-6-RIBOSYLAMINO-4(3H)-PYRIMIDINONE 5'-PHOSPHATE REDUCTASE"/>
    <property type="match status" value="1"/>
</dbReference>
<dbReference type="Gene3D" id="3.40.430.10">
    <property type="entry name" value="Dihydrofolate Reductase, subunit A"/>
    <property type="match status" value="1"/>
</dbReference>
<proteinExistence type="predicted"/>
<accession>A0A9D1DRC9</accession>
<comment type="caution">
    <text evidence="2">The sequence shown here is derived from an EMBL/GenBank/DDBJ whole genome shotgun (WGS) entry which is preliminary data.</text>
</comment>
<evidence type="ECO:0000313" key="3">
    <source>
        <dbReference type="Proteomes" id="UP000886785"/>
    </source>
</evidence>
<evidence type="ECO:0000313" key="2">
    <source>
        <dbReference type="EMBL" id="HIR57659.1"/>
    </source>
</evidence>
<dbReference type="InterPro" id="IPR024072">
    <property type="entry name" value="DHFR-like_dom_sf"/>
</dbReference>
<name>A0A9D1DRC9_9FIRM</name>
<dbReference type="Proteomes" id="UP000886785">
    <property type="component" value="Unassembled WGS sequence"/>
</dbReference>
<feature type="domain" description="Bacterial bifunctional deaminase-reductase C-terminal" evidence="1">
    <location>
        <begin position="5"/>
        <end position="160"/>
    </location>
</feature>
<reference evidence="2" key="2">
    <citation type="journal article" date="2021" name="PeerJ">
        <title>Extensive microbial diversity within the chicken gut microbiome revealed by metagenomics and culture.</title>
        <authorList>
            <person name="Gilroy R."/>
            <person name="Ravi A."/>
            <person name="Getino M."/>
            <person name="Pursley I."/>
            <person name="Horton D.L."/>
            <person name="Alikhan N.F."/>
            <person name="Baker D."/>
            <person name="Gharbi K."/>
            <person name="Hall N."/>
            <person name="Watson M."/>
            <person name="Adriaenssens E.M."/>
            <person name="Foster-Nyarko E."/>
            <person name="Jarju S."/>
            <person name="Secka A."/>
            <person name="Antonio M."/>
            <person name="Oren A."/>
            <person name="Chaudhuri R.R."/>
            <person name="La Ragione R."/>
            <person name="Hildebrand F."/>
            <person name="Pallen M.J."/>
        </authorList>
    </citation>
    <scope>NUCLEOTIDE SEQUENCE</scope>
    <source>
        <strain evidence="2">ChiSjej1B19-7085</strain>
    </source>
</reference>
<organism evidence="2 3">
    <name type="scientific">Candidatus Gallacutalibacter pullicola</name>
    <dbReference type="NCBI Taxonomy" id="2840830"/>
    <lineage>
        <taxon>Bacteria</taxon>
        <taxon>Bacillati</taxon>
        <taxon>Bacillota</taxon>
        <taxon>Clostridia</taxon>
        <taxon>Eubacteriales</taxon>
        <taxon>Candidatus Gallacutalibacter</taxon>
    </lineage>
</organism>
<sequence length="176" mass="19834">MRKSVLFIAMSLDGYLARRDGGVDWLSGQDPADPGIDFYSEFIGSADTVVIGWNTYRQITEELSPGQWPYEALTCYVITHRQLPSSDAIQFVQQSPCDLVRRLKRQPGNSIWICGGANIIQPLIRENLIDEYDISIIPTLLGSGIRLFGESDRELRLHLLRERSSNGITELLYSAD</sequence>
<dbReference type="GO" id="GO:0009231">
    <property type="term" value="P:riboflavin biosynthetic process"/>
    <property type="evidence" value="ECO:0007669"/>
    <property type="project" value="InterPro"/>
</dbReference>
<dbReference type="SUPFAM" id="SSF53597">
    <property type="entry name" value="Dihydrofolate reductase-like"/>
    <property type="match status" value="1"/>
</dbReference>
<dbReference type="InterPro" id="IPR050765">
    <property type="entry name" value="Riboflavin_Biosynth_HTPR"/>
</dbReference>
<dbReference type="Pfam" id="PF01872">
    <property type="entry name" value="RibD_C"/>
    <property type="match status" value="1"/>
</dbReference>
<reference evidence="2" key="1">
    <citation type="submission" date="2020-10" db="EMBL/GenBank/DDBJ databases">
        <authorList>
            <person name="Gilroy R."/>
        </authorList>
    </citation>
    <scope>NUCLEOTIDE SEQUENCE</scope>
    <source>
        <strain evidence="2">ChiSjej1B19-7085</strain>
    </source>
</reference>
<gene>
    <name evidence="2" type="ORF">IAA54_08315</name>
</gene>
<protein>
    <submittedName>
        <fullName evidence="2">Dihydrofolate reductase</fullName>
    </submittedName>
</protein>